<proteinExistence type="predicted"/>
<feature type="non-terminal residue" evidence="1">
    <location>
        <position position="194"/>
    </location>
</feature>
<accession>X1H823</accession>
<dbReference type="AlphaFoldDB" id="X1H823"/>
<sequence length="194" mass="23408">MAKQLHKRLSTQEVKALFQKYLYEGIELVYILEILQIAKRRFFQLLKEYKRDPNNFSLQYKRKSATRRISADVEKSIINELKEEKKLIEDKDISTTSYNYSYIKDRICEDYKQKVSLPTIINKAKKEGFYKPKKRKKRAHDREVHSNYIGELIQHDSSYHKFSPYADKKWYLITSIDDYSRLLLYAKLVEKETF</sequence>
<evidence type="ECO:0000313" key="1">
    <source>
        <dbReference type="EMBL" id="GAH65532.1"/>
    </source>
</evidence>
<gene>
    <name evidence="1" type="ORF">S03H2_50468</name>
</gene>
<name>X1H823_9ZZZZ</name>
<organism evidence="1">
    <name type="scientific">marine sediment metagenome</name>
    <dbReference type="NCBI Taxonomy" id="412755"/>
    <lineage>
        <taxon>unclassified sequences</taxon>
        <taxon>metagenomes</taxon>
        <taxon>ecological metagenomes</taxon>
    </lineage>
</organism>
<reference evidence="1" key="1">
    <citation type="journal article" date="2014" name="Front. Microbiol.">
        <title>High frequency of phylogenetically diverse reductive dehalogenase-homologous genes in deep subseafloor sedimentary metagenomes.</title>
        <authorList>
            <person name="Kawai M."/>
            <person name="Futagami T."/>
            <person name="Toyoda A."/>
            <person name="Takaki Y."/>
            <person name="Nishi S."/>
            <person name="Hori S."/>
            <person name="Arai W."/>
            <person name="Tsubouchi T."/>
            <person name="Morono Y."/>
            <person name="Uchiyama I."/>
            <person name="Ito T."/>
            <person name="Fujiyama A."/>
            <person name="Inagaki F."/>
            <person name="Takami H."/>
        </authorList>
    </citation>
    <scope>NUCLEOTIDE SEQUENCE</scope>
    <source>
        <strain evidence="1">Expedition CK06-06</strain>
    </source>
</reference>
<dbReference type="EMBL" id="BARU01031956">
    <property type="protein sequence ID" value="GAH65532.1"/>
    <property type="molecule type" value="Genomic_DNA"/>
</dbReference>
<protein>
    <submittedName>
        <fullName evidence="1">Uncharacterized protein</fullName>
    </submittedName>
</protein>
<comment type="caution">
    <text evidence="1">The sequence shown here is derived from an EMBL/GenBank/DDBJ whole genome shotgun (WGS) entry which is preliminary data.</text>
</comment>